<name>E4NFG6_KITSK</name>
<organism evidence="1 2">
    <name type="scientific">Kitasatospora setae (strain ATCC 33774 / DSM 43861 / JCM 3304 / KCC A-0304 / NBRC 14216 / KM-6054)</name>
    <name type="common">Streptomyces setae</name>
    <dbReference type="NCBI Taxonomy" id="452652"/>
    <lineage>
        <taxon>Bacteria</taxon>
        <taxon>Bacillati</taxon>
        <taxon>Actinomycetota</taxon>
        <taxon>Actinomycetes</taxon>
        <taxon>Kitasatosporales</taxon>
        <taxon>Streptomycetaceae</taxon>
        <taxon>Kitasatospora</taxon>
    </lineage>
</organism>
<evidence type="ECO:0000313" key="2">
    <source>
        <dbReference type="Proteomes" id="UP000007076"/>
    </source>
</evidence>
<dbReference type="HOGENOM" id="CLU_2806759_0_0_11"/>
<dbReference type="Proteomes" id="UP000007076">
    <property type="component" value="Chromosome"/>
</dbReference>
<protein>
    <submittedName>
        <fullName evidence="1">Uncharacterized protein</fullName>
    </submittedName>
</protein>
<dbReference type="STRING" id="452652.KSE_44630"/>
<dbReference type="KEGG" id="ksk:KSE_44630"/>
<gene>
    <name evidence="1" type="ordered locus">KSE_44630</name>
</gene>
<evidence type="ECO:0000313" key="1">
    <source>
        <dbReference type="EMBL" id="BAJ30246.1"/>
    </source>
</evidence>
<accession>E4NFG6</accession>
<proteinExistence type="predicted"/>
<sequence>MLVGPRHSAATALAGVAEPLITLRSLPVACLFDGAAGLPLSAAPPPALRRRDSWTLRWSLSEQDQPG</sequence>
<dbReference type="EMBL" id="AP010968">
    <property type="protein sequence ID" value="BAJ30246.1"/>
    <property type="molecule type" value="Genomic_DNA"/>
</dbReference>
<reference evidence="1 2" key="1">
    <citation type="journal article" date="2010" name="DNA Res.">
        <title>Genome sequence of Kitasatospora setae NBRC 14216T: an evolutionary snapshot of the family Streptomycetaceae.</title>
        <authorList>
            <person name="Ichikawa N."/>
            <person name="Oguchi A."/>
            <person name="Ikeda H."/>
            <person name="Ishikawa J."/>
            <person name="Kitani S."/>
            <person name="Watanabe Y."/>
            <person name="Nakamura S."/>
            <person name="Katano Y."/>
            <person name="Kishi E."/>
            <person name="Sasagawa M."/>
            <person name="Ankai A."/>
            <person name="Fukui S."/>
            <person name="Hashimoto Y."/>
            <person name="Kamata S."/>
            <person name="Otoguro M."/>
            <person name="Tanikawa S."/>
            <person name="Nihira T."/>
            <person name="Horinouchi S."/>
            <person name="Ohnishi Y."/>
            <person name="Hayakawa M."/>
            <person name="Kuzuyama T."/>
            <person name="Arisawa A."/>
            <person name="Nomoto F."/>
            <person name="Miura H."/>
            <person name="Takahashi Y."/>
            <person name="Fujita N."/>
        </authorList>
    </citation>
    <scope>NUCLEOTIDE SEQUENCE [LARGE SCALE GENOMIC DNA]</scope>
    <source>
        <strain evidence="2">ATCC 33774 / DSM 43861 / JCM 3304 / KCC A-0304 / NBRC 14216 / KM-6054</strain>
    </source>
</reference>
<keyword evidence="2" id="KW-1185">Reference proteome</keyword>
<dbReference type="AlphaFoldDB" id="E4NFG6"/>